<reference evidence="2 3" key="1">
    <citation type="journal article" date="2017" name="ISME J.">
        <title>Potential for microbial H2 and metal transformations associated with novel bacteria and archaea in deep terrestrial subsurface sediments.</title>
        <authorList>
            <person name="Hernsdorf A.W."/>
            <person name="Amano Y."/>
            <person name="Miyakawa K."/>
            <person name="Ise K."/>
            <person name="Suzuki Y."/>
            <person name="Anantharaman K."/>
            <person name="Probst A."/>
            <person name="Burstein D."/>
            <person name="Thomas B.C."/>
            <person name="Banfield J.F."/>
        </authorList>
    </citation>
    <scope>NUCLEOTIDE SEQUENCE [LARGE SCALE GENOMIC DNA]</scope>
    <source>
        <strain evidence="2">HGW-Falkowbacteria-2</strain>
    </source>
</reference>
<dbReference type="Proteomes" id="UP000233325">
    <property type="component" value="Unassembled WGS sequence"/>
</dbReference>
<dbReference type="EMBL" id="PHAH01000037">
    <property type="protein sequence ID" value="PKM87659.1"/>
    <property type="molecule type" value="Genomic_DNA"/>
</dbReference>
<comment type="caution">
    <text evidence="2">The sequence shown here is derived from an EMBL/GenBank/DDBJ whole genome shotgun (WGS) entry which is preliminary data.</text>
</comment>
<protein>
    <submittedName>
        <fullName evidence="2">Uncharacterized protein</fullName>
    </submittedName>
</protein>
<accession>A0A2N2DYV3</accession>
<keyword evidence="1" id="KW-0812">Transmembrane</keyword>
<evidence type="ECO:0000313" key="2">
    <source>
        <dbReference type="EMBL" id="PKM87659.1"/>
    </source>
</evidence>
<dbReference type="AlphaFoldDB" id="A0A2N2DYV3"/>
<keyword evidence="1" id="KW-0472">Membrane</keyword>
<evidence type="ECO:0000313" key="3">
    <source>
        <dbReference type="Proteomes" id="UP000233325"/>
    </source>
</evidence>
<evidence type="ECO:0000256" key="1">
    <source>
        <dbReference type="SAM" id="Phobius"/>
    </source>
</evidence>
<keyword evidence="1" id="KW-1133">Transmembrane helix</keyword>
<sequence>MNYFLKKYKFYWLIILLILVIAGGYYFLSRSESKQLLQNVKPLISTQDWVYHKFQGENHNISVAAPSDWSVSLNSETKNLEEEGVFLWLRPSEFNEYYAPISINLQLTDDSILDT</sequence>
<feature type="transmembrane region" description="Helical" evidence="1">
    <location>
        <begin position="10"/>
        <end position="28"/>
    </location>
</feature>
<proteinExistence type="predicted"/>
<organism evidence="2 3">
    <name type="scientific">Candidatus Falkowbacteria bacterium HGW-Falkowbacteria-2</name>
    <dbReference type="NCBI Taxonomy" id="2013769"/>
    <lineage>
        <taxon>Bacteria</taxon>
        <taxon>Candidatus Falkowiibacteriota</taxon>
    </lineage>
</organism>
<feature type="non-terminal residue" evidence="2">
    <location>
        <position position="115"/>
    </location>
</feature>
<gene>
    <name evidence="2" type="ORF">CVU83_02780</name>
</gene>
<name>A0A2N2DYV3_9BACT</name>